<dbReference type="InterPro" id="IPR012677">
    <property type="entry name" value="Nucleotide-bd_a/b_plait_sf"/>
</dbReference>
<dbReference type="Gene3D" id="3.30.70.330">
    <property type="match status" value="1"/>
</dbReference>
<dbReference type="SMART" id="SM00490">
    <property type="entry name" value="HELICc"/>
    <property type="match status" value="1"/>
</dbReference>
<name>A0ABV6UBH3_9ACTN</name>
<dbReference type="InterPro" id="IPR014001">
    <property type="entry name" value="Helicase_ATP-bd"/>
</dbReference>
<dbReference type="InterPro" id="IPR050079">
    <property type="entry name" value="DEAD_box_RNA_helicase"/>
</dbReference>
<keyword evidence="3 9" id="KW-0378">Hydrolase</keyword>
<evidence type="ECO:0000256" key="7">
    <source>
        <dbReference type="ARBA" id="ARBA00038437"/>
    </source>
</evidence>
<dbReference type="RefSeq" id="WP_394303574.1">
    <property type="nucleotide sequence ID" value="NZ_JBHMQT010000057.1"/>
</dbReference>
<evidence type="ECO:0000256" key="5">
    <source>
        <dbReference type="ARBA" id="ARBA00022840"/>
    </source>
</evidence>
<accession>A0ABV6UBH3</accession>
<dbReference type="PROSITE" id="PS51192">
    <property type="entry name" value="HELICASE_ATP_BIND_1"/>
    <property type="match status" value="1"/>
</dbReference>
<dbReference type="CDD" id="cd18787">
    <property type="entry name" value="SF2_C_DEAD"/>
    <property type="match status" value="1"/>
</dbReference>
<evidence type="ECO:0000256" key="2">
    <source>
        <dbReference type="ARBA" id="ARBA00022741"/>
    </source>
</evidence>
<feature type="domain" description="Helicase ATP-binding" evidence="11">
    <location>
        <begin position="41"/>
        <end position="220"/>
    </location>
</feature>
<dbReference type="PANTHER" id="PTHR47959">
    <property type="entry name" value="ATP-DEPENDENT RNA HELICASE RHLE-RELATED"/>
    <property type="match status" value="1"/>
</dbReference>
<dbReference type="SMART" id="SM00487">
    <property type="entry name" value="DEXDc"/>
    <property type="match status" value="1"/>
</dbReference>
<dbReference type="Pfam" id="PF00271">
    <property type="entry name" value="Helicase_C"/>
    <property type="match status" value="1"/>
</dbReference>
<evidence type="ECO:0000256" key="3">
    <source>
        <dbReference type="ARBA" id="ARBA00022801"/>
    </source>
</evidence>
<keyword evidence="4 9" id="KW-0347">Helicase</keyword>
<keyword evidence="15" id="KW-1185">Reference proteome</keyword>
<keyword evidence="6" id="KW-0346">Stress response</keyword>
<dbReference type="PROSITE" id="PS00039">
    <property type="entry name" value="DEAD_ATP_HELICASE"/>
    <property type="match status" value="1"/>
</dbReference>
<sequence length="571" mass="62527">MVENMVDDGSGFADLELLPELLKALTDLGYEEPTPIQREAIPPLLEGRDLLGQAATGTGKTAAFALPVLQRMHDERTRQGEGGDGVKPMALVLLPTRELAVQVSEAMHRYGRGLGARVLPIYGGQPIGRQLRELERGVDVVVATPGRALDHIGRGTLALDALKMVVLDEADEMLDMGFAEDIDAILQDVPEDRQTVLFSATMPPRINGMARSHLREPIRIKIERERPAAGEAPRVRQSAYIVARPHKPAALGRVLDVEAPTAAIVFCRTREEVDHLTETMNGRGYRAEALHGGMGQEQRDRVMGRLRAGTADLLVATDVAARGLDIEQLTHVINYDVPSAPEAYVHRIGRVGRAGREGVAITLAEPREHRMLKTIERVTRNRIAVEKVPTVADLRARRLELTRSALEESMVGDADLDRFRVVVETLADEFDLMDIALAAVKLAHESTGAAADEEEIPEVAPRAPRPDRGRREGGPGREERRGRGPTGGMTRIFVGAGRSVGVRPRDLVGAITGETRVSGREIGAIEIADRFSLVEIPESAAHEVINALRKTTIKGKKPPVRRDRDEFSERR</sequence>
<dbReference type="EMBL" id="JBHMQT010000057">
    <property type="protein sequence ID" value="MFC0865556.1"/>
    <property type="molecule type" value="Genomic_DNA"/>
</dbReference>
<dbReference type="PROSITE" id="PS51195">
    <property type="entry name" value="Q_MOTIF"/>
    <property type="match status" value="1"/>
</dbReference>
<proteinExistence type="inferred from homology"/>
<feature type="domain" description="DEAD-box RNA helicase Q" evidence="13">
    <location>
        <begin position="10"/>
        <end position="38"/>
    </location>
</feature>
<dbReference type="EC" id="3.6.4.-" evidence="14"/>
<reference evidence="14 15" key="1">
    <citation type="submission" date="2024-09" db="EMBL/GenBank/DDBJ databases">
        <authorList>
            <person name="Sun Q."/>
            <person name="Mori K."/>
        </authorList>
    </citation>
    <scope>NUCLEOTIDE SEQUENCE [LARGE SCALE GENOMIC DNA]</scope>
    <source>
        <strain evidence="14 15">TBRC 1851</strain>
    </source>
</reference>
<comment type="caution">
    <text evidence="14">The sequence shown here is derived from an EMBL/GenBank/DDBJ whole genome shotgun (WGS) entry which is preliminary data.</text>
</comment>
<dbReference type="InterPro" id="IPR001650">
    <property type="entry name" value="Helicase_C-like"/>
</dbReference>
<evidence type="ECO:0000313" key="15">
    <source>
        <dbReference type="Proteomes" id="UP001589870"/>
    </source>
</evidence>
<dbReference type="SUPFAM" id="SSF52540">
    <property type="entry name" value="P-loop containing nucleoside triphosphate hydrolases"/>
    <property type="match status" value="1"/>
</dbReference>
<dbReference type="Pfam" id="PF03880">
    <property type="entry name" value="DbpA"/>
    <property type="match status" value="1"/>
</dbReference>
<keyword evidence="2 9" id="KW-0547">Nucleotide-binding</keyword>
<evidence type="ECO:0000256" key="10">
    <source>
        <dbReference type="SAM" id="MobiDB-lite"/>
    </source>
</evidence>
<dbReference type="InterPro" id="IPR011545">
    <property type="entry name" value="DEAD/DEAH_box_helicase_dom"/>
</dbReference>
<dbReference type="InterPro" id="IPR027417">
    <property type="entry name" value="P-loop_NTPase"/>
</dbReference>
<feature type="short sequence motif" description="Q motif" evidence="8">
    <location>
        <begin position="10"/>
        <end position="38"/>
    </location>
</feature>
<dbReference type="Proteomes" id="UP001589870">
    <property type="component" value="Unassembled WGS sequence"/>
</dbReference>
<organism evidence="14 15">
    <name type="scientific">Sphaerimonospora cavernae</name>
    <dbReference type="NCBI Taxonomy" id="1740611"/>
    <lineage>
        <taxon>Bacteria</taxon>
        <taxon>Bacillati</taxon>
        <taxon>Actinomycetota</taxon>
        <taxon>Actinomycetes</taxon>
        <taxon>Streptosporangiales</taxon>
        <taxon>Streptosporangiaceae</taxon>
        <taxon>Sphaerimonospora</taxon>
    </lineage>
</organism>
<gene>
    <name evidence="14" type="ORF">ACFHYQ_25000</name>
</gene>
<evidence type="ECO:0000256" key="8">
    <source>
        <dbReference type="PROSITE-ProRule" id="PRU00552"/>
    </source>
</evidence>
<dbReference type="PANTHER" id="PTHR47959:SF1">
    <property type="entry name" value="ATP-DEPENDENT RNA HELICASE DBPA"/>
    <property type="match status" value="1"/>
</dbReference>
<feature type="compositionally biased region" description="Basic and acidic residues" evidence="10">
    <location>
        <begin position="464"/>
        <end position="482"/>
    </location>
</feature>
<dbReference type="InterPro" id="IPR014014">
    <property type="entry name" value="RNA_helicase_DEAD_Q_motif"/>
</dbReference>
<dbReference type="CDD" id="cd12252">
    <property type="entry name" value="RRM_DbpA"/>
    <property type="match status" value="1"/>
</dbReference>
<keyword evidence="5 9" id="KW-0067">ATP-binding</keyword>
<keyword evidence="1" id="KW-0963">Cytoplasm</keyword>
<dbReference type="InterPro" id="IPR044742">
    <property type="entry name" value="DEAD/DEAH_RhlB"/>
</dbReference>
<evidence type="ECO:0000256" key="6">
    <source>
        <dbReference type="ARBA" id="ARBA00023016"/>
    </source>
</evidence>
<dbReference type="Gene3D" id="3.40.50.300">
    <property type="entry name" value="P-loop containing nucleotide triphosphate hydrolases"/>
    <property type="match status" value="2"/>
</dbReference>
<evidence type="ECO:0000259" key="11">
    <source>
        <dbReference type="PROSITE" id="PS51192"/>
    </source>
</evidence>
<dbReference type="GO" id="GO:0016787">
    <property type="term" value="F:hydrolase activity"/>
    <property type="evidence" value="ECO:0007669"/>
    <property type="project" value="UniProtKB-KW"/>
</dbReference>
<dbReference type="GO" id="GO:0004386">
    <property type="term" value="F:helicase activity"/>
    <property type="evidence" value="ECO:0007669"/>
    <property type="project" value="UniProtKB-KW"/>
</dbReference>
<comment type="similarity">
    <text evidence="7 9">Belongs to the DEAD box helicase family.</text>
</comment>
<evidence type="ECO:0000259" key="13">
    <source>
        <dbReference type="PROSITE" id="PS51195"/>
    </source>
</evidence>
<dbReference type="InterPro" id="IPR000629">
    <property type="entry name" value="RNA-helicase_DEAD-box_CS"/>
</dbReference>
<dbReference type="PROSITE" id="PS51194">
    <property type="entry name" value="HELICASE_CTER"/>
    <property type="match status" value="1"/>
</dbReference>
<dbReference type="CDD" id="cd00268">
    <property type="entry name" value="DEADc"/>
    <property type="match status" value="1"/>
</dbReference>
<dbReference type="Pfam" id="PF25399">
    <property type="entry name" value="DeaD_dimer"/>
    <property type="match status" value="1"/>
</dbReference>
<evidence type="ECO:0000256" key="1">
    <source>
        <dbReference type="ARBA" id="ARBA00022490"/>
    </source>
</evidence>
<feature type="region of interest" description="Disordered" evidence="10">
    <location>
        <begin position="448"/>
        <end position="492"/>
    </location>
</feature>
<dbReference type="Pfam" id="PF00270">
    <property type="entry name" value="DEAD"/>
    <property type="match status" value="1"/>
</dbReference>
<evidence type="ECO:0000256" key="9">
    <source>
        <dbReference type="RuleBase" id="RU000492"/>
    </source>
</evidence>
<dbReference type="InterPro" id="IPR005580">
    <property type="entry name" value="DbpA/CsdA_RNA-bd_dom"/>
</dbReference>
<protein>
    <submittedName>
        <fullName evidence="14">DEAD/DEAH box helicase</fullName>
        <ecNumber evidence="14">3.6.4.-</ecNumber>
    </submittedName>
</protein>
<feature type="domain" description="Helicase C-terminal" evidence="12">
    <location>
        <begin position="250"/>
        <end position="395"/>
    </location>
</feature>
<evidence type="ECO:0000256" key="4">
    <source>
        <dbReference type="ARBA" id="ARBA00022806"/>
    </source>
</evidence>
<dbReference type="InterPro" id="IPR057325">
    <property type="entry name" value="DeaD_dimer"/>
</dbReference>
<evidence type="ECO:0000313" key="14">
    <source>
        <dbReference type="EMBL" id="MFC0865556.1"/>
    </source>
</evidence>
<evidence type="ECO:0000259" key="12">
    <source>
        <dbReference type="PROSITE" id="PS51194"/>
    </source>
</evidence>